<dbReference type="InterPro" id="IPR000868">
    <property type="entry name" value="Isochorismatase-like_dom"/>
</dbReference>
<dbReference type="Pfam" id="PF00857">
    <property type="entry name" value="Isochorismatase"/>
    <property type="match status" value="1"/>
</dbReference>
<proteinExistence type="predicted"/>
<dbReference type="AlphaFoldDB" id="A0A8S1MLE9"/>
<name>A0A8S1MLE9_9CILI</name>
<dbReference type="EMBL" id="CAJJDN010000042">
    <property type="protein sequence ID" value="CAD8081777.1"/>
    <property type="molecule type" value="Genomic_DNA"/>
</dbReference>
<dbReference type="PANTHER" id="PTHR14119:SF3">
    <property type="entry name" value="ISOCHORISMATASE DOMAIN-CONTAINING PROTEIN 2"/>
    <property type="match status" value="1"/>
</dbReference>
<feature type="domain" description="Isochorismatase-like" evidence="1">
    <location>
        <begin position="11"/>
        <end position="163"/>
    </location>
</feature>
<accession>A0A8S1MLE9</accession>
<dbReference type="Proteomes" id="UP000692954">
    <property type="component" value="Unassembled WGS sequence"/>
</dbReference>
<dbReference type="PANTHER" id="PTHR14119">
    <property type="entry name" value="HYDROLASE"/>
    <property type="match status" value="1"/>
</dbReference>
<gene>
    <name evidence="2" type="ORF">PSON_ATCC_30995.1.T0420214</name>
</gene>
<evidence type="ECO:0000313" key="2">
    <source>
        <dbReference type="EMBL" id="CAD8081777.1"/>
    </source>
</evidence>
<evidence type="ECO:0000313" key="3">
    <source>
        <dbReference type="Proteomes" id="UP000692954"/>
    </source>
</evidence>
<dbReference type="OrthoDB" id="269496at2759"/>
<reference evidence="2" key="1">
    <citation type="submission" date="2021-01" db="EMBL/GenBank/DDBJ databases">
        <authorList>
            <consortium name="Genoscope - CEA"/>
            <person name="William W."/>
        </authorList>
    </citation>
    <scope>NUCLEOTIDE SEQUENCE</scope>
</reference>
<comment type="caution">
    <text evidence="2">The sequence shown here is derived from an EMBL/GenBank/DDBJ whole genome shotgun (WGS) entry which is preliminary data.</text>
</comment>
<keyword evidence="3" id="KW-1185">Reference proteome</keyword>
<protein>
    <recommendedName>
        <fullName evidence="1">Isochorismatase-like domain-containing protein</fullName>
    </recommendedName>
</protein>
<dbReference type="InterPro" id="IPR050993">
    <property type="entry name" value="Isochorismatase_domain"/>
</dbReference>
<sequence>MNNLDKEKVLFFCCDIQDVFNNEANQKNYNCLQVIECGCLMNEFAKIYEIPIIVSEQNPKVFGNTVQQLKNTFTQNTHFYEKFTFTMLSDKGLEILKQYPNRNQVVIYGLETHICVQQTCLDLIKLGYQVYILTDGTSSSKPIFRSTAYERLKQCNVYLETSQSVIYTLMQTSKDEKFREVLKLIKKYQFQNIFPSL</sequence>
<evidence type="ECO:0000259" key="1">
    <source>
        <dbReference type="Pfam" id="PF00857"/>
    </source>
</evidence>
<organism evidence="2 3">
    <name type="scientific">Paramecium sonneborni</name>
    <dbReference type="NCBI Taxonomy" id="65129"/>
    <lineage>
        <taxon>Eukaryota</taxon>
        <taxon>Sar</taxon>
        <taxon>Alveolata</taxon>
        <taxon>Ciliophora</taxon>
        <taxon>Intramacronucleata</taxon>
        <taxon>Oligohymenophorea</taxon>
        <taxon>Peniculida</taxon>
        <taxon>Parameciidae</taxon>
        <taxon>Paramecium</taxon>
    </lineage>
</organism>